<proteinExistence type="predicted"/>
<dbReference type="RefSeq" id="WP_311638361.1">
    <property type="nucleotide sequence ID" value="NZ_JAVRFF010000565.1"/>
</dbReference>
<protein>
    <submittedName>
        <fullName evidence="2">Condensation domain-containing protein</fullName>
    </submittedName>
</protein>
<evidence type="ECO:0000313" key="3">
    <source>
        <dbReference type="Proteomes" id="UP001180489"/>
    </source>
</evidence>
<feature type="non-terminal residue" evidence="2">
    <location>
        <position position="132"/>
    </location>
</feature>
<name>A0ABU2UYY3_9ACTN</name>
<dbReference type="Gene3D" id="3.30.559.10">
    <property type="entry name" value="Chloramphenicol acetyltransferase-like domain"/>
    <property type="match status" value="1"/>
</dbReference>
<accession>A0ABU2UYY3</accession>
<feature type="domain" description="Condensation" evidence="1">
    <location>
        <begin position="1"/>
        <end position="116"/>
    </location>
</feature>
<evidence type="ECO:0000259" key="1">
    <source>
        <dbReference type="Pfam" id="PF00668"/>
    </source>
</evidence>
<dbReference type="Gene3D" id="3.30.559.30">
    <property type="entry name" value="Nonribosomal peptide synthetase, condensation domain"/>
    <property type="match status" value="1"/>
</dbReference>
<dbReference type="Proteomes" id="UP001180489">
    <property type="component" value="Unassembled WGS sequence"/>
</dbReference>
<dbReference type="SUPFAM" id="SSF52777">
    <property type="entry name" value="CoA-dependent acyltransferases"/>
    <property type="match status" value="1"/>
</dbReference>
<gene>
    <name evidence="2" type="ORF">RM863_41085</name>
</gene>
<comment type="caution">
    <text evidence="2">The sequence shown here is derived from an EMBL/GenBank/DDBJ whole genome shotgun (WGS) entry which is preliminary data.</text>
</comment>
<dbReference type="EMBL" id="JAVRFF010000565">
    <property type="protein sequence ID" value="MDT0478518.1"/>
    <property type="molecule type" value="Genomic_DNA"/>
</dbReference>
<evidence type="ECO:0000313" key="2">
    <source>
        <dbReference type="EMBL" id="MDT0478518.1"/>
    </source>
</evidence>
<organism evidence="2 3">
    <name type="scientific">Streptomyces hintoniae</name>
    <dbReference type="NCBI Taxonomy" id="3075521"/>
    <lineage>
        <taxon>Bacteria</taxon>
        <taxon>Bacillati</taxon>
        <taxon>Actinomycetota</taxon>
        <taxon>Actinomycetes</taxon>
        <taxon>Kitasatosporales</taxon>
        <taxon>Streptomycetaceae</taxon>
        <taxon>Streptomyces</taxon>
    </lineage>
</organism>
<feature type="non-terminal residue" evidence="2">
    <location>
        <position position="1"/>
    </location>
</feature>
<reference evidence="2" key="1">
    <citation type="submission" date="2024-05" db="EMBL/GenBank/DDBJ databases">
        <title>30 novel species of actinomycetes from the DSMZ collection.</title>
        <authorList>
            <person name="Nouioui I."/>
        </authorList>
    </citation>
    <scope>NUCLEOTIDE SEQUENCE</scope>
    <source>
        <strain evidence="2">DSM 41014</strain>
    </source>
</reference>
<dbReference type="Pfam" id="PF00668">
    <property type="entry name" value="Condensation"/>
    <property type="match status" value="1"/>
</dbReference>
<dbReference type="InterPro" id="IPR023213">
    <property type="entry name" value="CAT-like_dom_sf"/>
</dbReference>
<dbReference type="InterPro" id="IPR001242">
    <property type="entry name" value="Condensation_dom"/>
</dbReference>
<keyword evidence="3" id="KW-1185">Reference proteome</keyword>
<sequence>LVSELNVERDVSRSPVFQAVLAIQNYASAADATGSDELPLEVEPFGLHAAGTRFDLELFLMEGEGGLRGAFNYNTDLFDESSVARVAAHLDRLLRAVADRPDAPLSAHDGLDPAELHRMLTEWNDTAVAAPE</sequence>